<organism evidence="1 2">
    <name type="scientific">Panaeolus cyanescens</name>
    <dbReference type="NCBI Taxonomy" id="181874"/>
    <lineage>
        <taxon>Eukaryota</taxon>
        <taxon>Fungi</taxon>
        <taxon>Dikarya</taxon>
        <taxon>Basidiomycota</taxon>
        <taxon>Agaricomycotina</taxon>
        <taxon>Agaricomycetes</taxon>
        <taxon>Agaricomycetidae</taxon>
        <taxon>Agaricales</taxon>
        <taxon>Agaricineae</taxon>
        <taxon>Galeropsidaceae</taxon>
        <taxon>Panaeolus</taxon>
    </lineage>
</organism>
<comment type="caution">
    <text evidence="1">The sequence shown here is derived from an EMBL/GenBank/DDBJ whole genome shotgun (WGS) entry which is preliminary data.</text>
</comment>
<keyword evidence="2" id="KW-1185">Reference proteome</keyword>
<accession>A0A409X391</accession>
<protein>
    <submittedName>
        <fullName evidence="1">Uncharacterized protein</fullName>
    </submittedName>
</protein>
<reference evidence="1 2" key="1">
    <citation type="journal article" date="2018" name="Evol. Lett.">
        <title>Horizontal gene cluster transfer increased hallucinogenic mushroom diversity.</title>
        <authorList>
            <person name="Reynolds H.T."/>
            <person name="Vijayakumar V."/>
            <person name="Gluck-Thaler E."/>
            <person name="Korotkin H.B."/>
            <person name="Matheny P.B."/>
            <person name="Slot J.C."/>
        </authorList>
    </citation>
    <scope>NUCLEOTIDE SEQUENCE [LARGE SCALE GENOMIC DNA]</scope>
    <source>
        <strain evidence="1 2">2629</strain>
    </source>
</reference>
<evidence type="ECO:0000313" key="2">
    <source>
        <dbReference type="Proteomes" id="UP000284842"/>
    </source>
</evidence>
<dbReference type="EMBL" id="NHTK01004740">
    <property type="protein sequence ID" value="PPQ85228.1"/>
    <property type="molecule type" value="Genomic_DNA"/>
</dbReference>
<dbReference type="AlphaFoldDB" id="A0A409X391"/>
<dbReference type="Proteomes" id="UP000284842">
    <property type="component" value="Unassembled WGS sequence"/>
</dbReference>
<name>A0A409X391_9AGAR</name>
<dbReference type="OrthoDB" id="2649at2759"/>
<evidence type="ECO:0000313" key="1">
    <source>
        <dbReference type="EMBL" id="PPQ85228.1"/>
    </source>
</evidence>
<proteinExistence type="predicted"/>
<gene>
    <name evidence="1" type="ORF">CVT24_006415</name>
</gene>
<dbReference type="InParanoid" id="A0A409X391"/>
<sequence>MLRLQPEKRAKASDLMHHNRLDVIVVQGEIDVIRRAEADENARRARLGIEGATAKVAQNARLGRSVSERHAIKPGRIRC</sequence>
<dbReference type="STRING" id="181874.A0A409X391"/>